<keyword evidence="2" id="KW-1185">Reference proteome</keyword>
<dbReference type="InterPro" id="IPR025644">
    <property type="entry name" value="DUF4344"/>
</dbReference>
<evidence type="ECO:0008006" key="3">
    <source>
        <dbReference type="Google" id="ProtNLM"/>
    </source>
</evidence>
<evidence type="ECO:0000313" key="2">
    <source>
        <dbReference type="Proteomes" id="UP000838160"/>
    </source>
</evidence>
<dbReference type="Pfam" id="PF14247">
    <property type="entry name" value="DUF4344"/>
    <property type="match status" value="1"/>
</dbReference>
<proteinExistence type="predicted"/>
<dbReference type="Proteomes" id="UP000838160">
    <property type="component" value="Unassembled WGS sequence"/>
</dbReference>
<name>A0ABM8ZPJ2_9VIBR</name>
<protein>
    <recommendedName>
        <fullName evidence="3">Metallopeptidase DUF4344</fullName>
    </recommendedName>
</protein>
<gene>
    <name evidence="1" type="ORF">VHP8226_04069</name>
</gene>
<organism evidence="1 2">
    <name type="scientific">Vibrio hippocampi</name>
    <dbReference type="NCBI Taxonomy" id="654686"/>
    <lineage>
        <taxon>Bacteria</taxon>
        <taxon>Pseudomonadati</taxon>
        <taxon>Pseudomonadota</taxon>
        <taxon>Gammaproteobacteria</taxon>
        <taxon>Vibrionales</taxon>
        <taxon>Vibrionaceae</taxon>
        <taxon>Vibrio</taxon>
    </lineage>
</organism>
<dbReference type="RefSeq" id="WP_237487007.1">
    <property type="nucleotide sequence ID" value="NZ_CAKLCM010000003.1"/>
</dbReference>
<accession>A0ABM8ZPJ2</accession>
<evidence type="ECO:0000313" key="1">
    <source>
        <dbReference type="EMBL" id="CAH0530442.1"/>
    </source>
</evidence>
<reference evidence="1" key="1">
    <citation type="submission" date="2021-12" db="EMBL/GenBank/DDBJ databases">
        <authorList>
            <person name="Rodrigo-Torres L."/>
            <person name="Arahal R. D."/>
            <person name="Lucena T."/>
        </authorList>
    </citation>
    <scope>NUCLEOTIDE SEQUENCE</scope>
    <source>
        <strain evidence="1">CECT 8226</strain>
    </source>
</reference>
<sequence length="275" mass="31711">MVQVLRIPNRIKRFKVGLSKRLILTALWSAFSFANQDQIQIDYQVAVTTIDKQAQEAITSSGVSESVRDLADRYFRFHQPLRIIFGGDEGPLYDTDQHQVLIPYSFYIESLNYFLEYAERAQTDAEQGALDTLLHTLLHEVGHAYIADHRLPVLGKEEDAVDNFAAIIMLNYIEYGDLAAINAADMFALESEGRPNYYQSYEYIGEHSFDLQRYFSTLCLVYGSDPEAHSELLNEIESELREERQQACIETFYEIDTNWKKMLSDHWLGANQPKL</sequence>
<comment type="caution">
    <text evidence="1">The sequence shown here is derived from an EMBL/GenBank/DDBJ whole genome shotgun (WGS) entry which is preliminary data.</text>
</comment>
<dbReference type="EMBL" id="CAKLCM010000003">
    <property type="protein sequence ID" value="CAH0530442.1"/>
    <property type="molecule type" value="Genomic_DNA"/>
</dbReference>